<name>A0ABT4CA90_9ACTN</name>
<organism evidence="4 5">
    <name type="scientific">Nocardioides pini</name>
    <dbReference type="NCBI Taxonomy" id="2975053"/>
    <lineage>
        <taxon>Bacteria</taxon>
        <taxon>Bacillati</taxon>
        <taxon>Actinomycetota</taxon>
        <taxon>Actinomycetes</taxon>
        <taxon>Propionibacteriales</taxon>
        <taxon>Nocardioidaceae</taxon>
        <taxon>Nocardioides</taxon>
    </lineage>
</organism>
<dbReference type="EMBL" id="JAPPUX010000002">
    <property type="protein sequence ID" value="MCY4725880.1"/>
    <property type="molecule type" value="Genomic_DNA"/>
</dbReference>
<dbReference type="SUPFAM" id="SSF50249">
    <property type="entry name" value="Nucleic acid-binding proteins"/>
    <property type="match status" value="1"/>
</dbReference>
<evidence type="ECO:0000313" key="5">
    <source>
        <dbReference type="Proteomes" id="UP001074726"/>
    </source>
</evidence>
<sequence>MTTTDTATGTTKRRAATVAARRRQVSDGADDGLEGTNEVRLVGRLTSVPVLVDLPSGDALVSFRISVPRSPGAAKTGSTSNQRVDSIPCSAWSAVLRRRIAGWRPGDTVEVAGAVCCRFYQAGGATRSRVEVVATSARIIRRAPAA</sequence>
<evidence type="ECO:0000256" key="1">
    <source>
        <dbReference type="ARBA" id="ARBA00023125"/>
    </source>
</evidence>
<dbReference type="CDD" id="cd04496">
    <property type="entry name" value="SSB_OBF"/>
    <property type="match status" value="1"/>
</dbReference>
<proteinExistence type="predicted"/>
<evidence type="ECO:0000256" key="2">
    <source>
        <dbReference type="PROSITE-ProRule" id="PRU00252"/>
    </source>
</evidence>
<dbReference type="InterPro" id="IPR012340">
    <property type="entry name" value="NA-bd_OB-fold"/>
</dbReference>
<dbReference type="GO" id="GO:0003677">
    <property type="term" value="F:DNA binding"/>
    <property type="evidence" value="ECO:0007669"/>
    <property type="project" value="UniProtKB-KW"/>
</dbReference>
<feature type="compositionally biased region" description="Basic residues" evidence="3">
    <location>
        <begin position="11"/>
        <end position="23"/>
    </location>
</feature>
<comment type="caution">
    <text evidence="4">The sequence shown here is derived from an EMBL/GenBank/DDBJ whole genome shotgun (WGS) entry which is preliminary data.</text>
</comment>
<dbReference type="PROSITE" id="PS50935">
    <property type="entry name" value="SSB"/>
    <property type="match status" value="1"/>
</dbReference>
<keyword evidence="5" id="KW-1185">Reference proteome</keyword>
<evidence type="ECO:0000256" key="3">
    <source>
        <dbReference type="SAM" id="MobiDB-lite"/>
    </source>
</evidence>
<gene>
    <name evidence="4" type="ORF">NYO98_06285</name>
</gene>
<keyword evidence="1 2" id="KW-0238">DNA-binding</keyword>
<accession>A0ABT4CA90</accession>
<dbReference type="RefSeq" id="WP_268110697.1">
    <property type="nucleotide sequence ID" value="NZ_JAPPUX010000002.1"/>
</dbReference>
<dbReference type="Pfam" id="PF00436">
    <property type="entry name" value="SSB"/>
    <property type="match status" value="1"/>
</dbReference>
<dbReference type="InterPro" id="IPR000424">
    <property type="entry name" value="Primosome_PriB/ssb"/>
</dbReference>
<protein>
    <submittedName>
        <fullName evidence="4">Single-stranded DNA-binding protein</fullName>
    </submittedName>
</protein>
<reference evidence="4" key="1">
    <citation type="submission" date="2022-08" db="EMBL/GenBank/DDBJ databases">
        <title>Genome sequencing of Nocardioides sp. STR2.</title>
        <authorList>
            <person name="So Y."/>
        </authorList>
    </citation>
    <scope>NUCLEOTIDE SEQUENCE</scope>
    <source>
        <strain evidence="4">STR2</strain>
    </source>
</reference>
<feature type="compositionally biased region" description="Low complexity" evidence="3">
    <location>
        <begin position="1"/>
        <end position="10"/>
    </location>
</feature>
<evidence type="ECO:0000313" key="4">
    <source>
        <dbReference type="EMBL" id="MCY4725880.1"/>
    </source>
</evidence>
<dbReference type="Gene3D" id="2.40.50.140">
    <property type="entry name" value="Nucleic acid-binding proteins"/>
    <property type="match status" value="1"/>
</dbReference>
<dbReference type="Proteomes" id="UP001074726">
    <property type="component" value="Unassembled WGS sequence"/>
</dbReference>
<feature type="region of interest" description="Disordered" evidence="3">
    <location>
        <begin position="1"/>
        <end position="33"/>
    </location>
</feature>